<dbReference type="InterPro" id="IPR001707">
    <property type="entry name" value="Cmp_AcTrfase"/>
</dbReference>
<evidence type="ECO:0000313" key="1">
    <source>
        <dbReference type="EMBL" id="SHH95057.1"/>
    </source>
</evidence>
<dbReference type="Gene3D" id="3.30.559.10">
    <property type="entry name" value="Chloramphenicol acetyltransferase-like domain"/>
    <property type="match status" value="1"/>
</dbReference>
<dbReference type="EMBL" id="FQXG01000005">
    <property type="protein sequence ID" value="SHH95057.1"/>
    <property type="molecule type" value="Genomic_DNA"/>
</dbReference>
<dbReference type="AlphaFoldDB" id="A0A1M5X5F5"/>
<dbReference type="PANTHER" id="PTHR38474:SF1">
    <property type="entry name" value="SLR0299 PROTEIN"/>
    <property type="match status" value="1"/>
</dbReference>
<keyword evidence="1" id="KW-0808">Transferase</keyword>
<gene>
    <name evidence="1" type="ORF">SAMN02745129_3244</name>
</gene>
<name>A0A1M5X5F5_9GAMM</name>
<dbReference type="PANTHER" id="PTHR38474">
    <property type="entry name" value="SLR0299 PROTEIN"/>
    <property type="match status" value="1"/>
</dbReference>
<dbReference type="OrthoDB" id="9801766at2"/>
<proteinExistence type="predicted"/>
<dbReference type="SUPFAM" id="SSF52777">
    <property type="entry name" value="CoA-dependent acyltransferases"/>
    <property type="match status" value="1"/>
</dbReference>
<organism evidence="1 2">
    <name type="scientific">Ferrimonas marina</name>
    <dbReference type="NCBI Taxonomy" id="299255"/>
    <lineage>
        <taxon>Bacteria</taxon>
        <taxon>Pseudomonadati</taxon>
        <taxon>Pseudomonadota</taxon>
        <taxon>Gammaproteobacteria</taxon>
        <taxon>Alteromonadales</taxon>
        <taxon>Ferrimonadaceae</taxon>
        <taxon>Ferrimonas</taxon>
    </lineage>
</organism>
<accession>A0A1M5X5F5</accession>
<sequence>MIYLDMAQWPRRQQFDFFRSLGCPYFSFCAEVPVQPLLDYCQRERLSAYRAITYAMLLTANELPWMRWRIRGEQVVEHPSLNAGLTALGQDGQVRFSRTPWSETFAEFDAQLEHNQREASASDTLFNQGHCNGDTDADLYLSCVPWLRFTQYNNPMPLNPVDSVPRIVWGKYGDSADGKTIPVVIQAHHALADGLHLAQFYQVLERHCQQPQSWLQ</sequence>
<dbReference type="InterPro" id="IPR023213">
    <property type="entry name" value="CAT-like_dom_sf"/>
</dbReference>
<dbReference type="RefSeq" id="WP_143165715.1">
    <property type="nucleotide sequence ID" value="NZ_FQXG01000005.1"/>
</dbReference>
<dbReference type="GO" id="GO:0008811">
    <property type="term" value="F:chloramphenicol O-acetyltransferase activity"/>
    <property type="evidence" value="ECO:0007669"/>
    <property type="project" value="InterPro"/>
</dbReference>
<keyword evidence="2" id="KW-1185">Reference proteome</keyword>
<dbReference type="SMART" id="SM01059">
    <property type="entry name" value="CAT"/>
    <property type="match status" value="1"/>
</dbReference>
<protein>
    <submittedName>
        <fullName evidence="1">Chloramphenicol O-acetyltransferase type A</fullName>
    </submittedName>
</protein>
<dbReference type="STRING" id="299255.SAMN02745129_3244"/>
<reference evidence="1 2" key="1">
    <citation type="submission" date="2016-11" db="EMBL/GenBank/DDBJ databases">
        <authorList>
            <person name="Jaros S."/>
            <person name="Januszkiewicz K."/>
            <person name="Wedrychowicz H."/>
        </authorList>
    </citation>
    <scope>NUCLEOTIDE SEQUENCE [LARGE SCALE GENOMIC DNA]</scope>
    <source>
        <strain evidence="1 2">DSM 16917</strain>
    </source>
</reference>
<evidence type="ECO:0000313" key="2">
    <source>
        <dbReference type="Proteomes" id="UP000184268"/>
    </source>
</evidence>
<dbReference type="Pfam" id="PF00302">
    <property type="entry name" value="CAT"/>
    <property type="match status" value="1"/>
</dbReference>
<dbReference type="Proteomes" id="UP000184268">
    <property type="component" value="Unassembled WGS sequence"/>
</dbReference>